<dbReference type="GO" id="GO:0005739">
    <property type="term" value="C:mitochondrion"/>
    <property type="evidence" value="ECO:0007669"/>
    <property type="project" value="UniProtKB-SubCell"/>
</dbReference>
<feature type="compositionally biased region" description="Basic and acidic residues" evidence="14">
    <location>
        <begin position="1"/>
        <end position="22"/>
    </location>
</feature>
<dbReference type="Proteomes" id="UP001327560">
    <property type="component" value="Chromosome 6"/>
</dbReference>
<comment type="function">
    <text evidence="12">Non-catalytic component of the NSL histone acetyltransferase complex, a multiprotein complex that mediates histone H4 acetylation at 'Lys-5'- and 'Lys-8' (H4K5ac and H4K8ac) at transcription start sites and promotes transcription initiation. Required for NSL complex stability and for transcription of intraciliary transport genes in both ciliated and non-ciliated cells by regulating histone H4 acetylation at 'Lys-5'- and 'Lys-12' (H4K5ac and H4K12ac). This is necessary for cilium assembly in ciliated cells and for organization of the microtubule cytoskeleton in non-ciliated cells. Required within the NSL complex to maintain nuclear architecture stability by promoting KAT8-mediated acetylation of lamin LMNA.</text>
</comment>
<gene>
    <name evidence="16" type="ORF">Cni_G20044</name>
</gene>
<proteinExistence type="predicted"/>
<protein>
    <recommendedName>
        <fullName evidence="3">KAT8 regulatory NSL complex subunit 2</fullName>
    </recommendedName>
    <alternativeName>
        <fullName evidence="11">NSL complex protein NSL2</fullName>
    </alternativeName>
    <alternativeName>
        <fullName evidence="10">Non-specific lethal 2 homolog</fullName>
    </alternativeName>
</protein>
<evidence type="ECO:0000256" key="11">
    <source>
        <dbReference type="ARBA" id="ARBA00033378"/>
    </source>
</evidence>
<dbReference type="AlphaFoldDB" id="A0AAQ3KSR0"/>
<keyword evidence="6" id="KW-0832">Ubl conjugation</keyword>
<evidence type="ECO:0000256" key="6">
    <source>
        <dbReference type="ARBA" id="ARBA00022843"/>
    </source>
</evidence>
<dbReference type="InterPro" id="IPR026316">
    <property type="entry name" value="NSL2"/>
</dbReference>
<evidence type="ECO:0000256" key="9">
    <source>
        <dbReference type="ARBA" id="ARBA00023242"/>
    </source>
</evidence>
<comment type="subcellular location">
    <subcellularLocation>
        <location evidence="2">Mitochondrion</location>
    </subcellularLocation>
    <subcellularLocation>
        <location evidence="1">Nucleus</location>
    </subcellularLocation>
</comment>
<keyword evidence="9" id="KW-0539">Nucleus</keyword>
<evidence type="ECO:0000256" key="12">
    <source>
        <dbReference type="ARBA" id="ARBA00093359"/>
    </source>
</evidence>
<evidence type="ECO:0000256" key="8">
    <source>
        <dbReference type="ARBA" id="ARBA00023128"/>
    </source>
</evidence>
<dbReference type="GO" id="GO:0006325">
    <property type="term" value="P:chromatin organization"/>
    <property type="evidence" value="ECO:0007669"/>
    <property type="project" value="UniProtKB-KW"/>
</dbReference>
<keyword evidence="17" id="KW-1185">Reference proteome</keyword>
<evidence type="ECO:0000256" key="1">
    <source>
        <dbReference type="ARBA" id="ARBA00004123"/>
    </source>
</evidence>
<dbReference type="PANTHER" id="PTHR13453:SF1">
    <property type="entry name" value="KAT8 REGULATORY NSL COMPLEX SUBUNIT 2"/>
    <property type="match status" value="1"/>
</dbReference>
<dbReference type="EMBL" id="CP136895">
    <property type="protein sequence ID" value="WOL11282.1"/>
    <property type="molecule type" value="Genomic_DNA"/>
</dbReference>
<comment type="subunit">
    <text evidence="13">Component of the NSL complex at least composed of KAT8/MOF, KANSL1, KANSL2, KANSL3, MCRS1, PHF20, OGT1/OGT, WDR5 and HCFC1.</text>
</comment>
<dbReference type="PANTHER" id="PTHR13453">
    <property type="entry name" value="KAT8 REGULATORY NSL COMPLEX SUBUNIT 2"/>
    <property type="match status" value="1"/>
</dbReference>
<evidence type="ECO:0000256" key="14">
    <source>
        <dbReference type="SAM" id="MobiDB-lite"/>
    </source>
</evidence>
<evidence type="ECO:0000256" key="10">
    <source>
        <dbReference type="ARBA" id="ARBA00032947"/>
    </source>
</evidence>
<dbReference type="Pfam" id="PF13891">
    <property type="entry name" value="zf-C3HC3H_KANSL2"/>
    <property type="match status" value="1"/>
</dbReference>
<dbReference type="GO" id="GO:0005634">
    <property type="term" value="C:nucleus"/>
    <property type="evidence" value="ECO:0007669"/>
    <property type="project" value="UniProtKB-SubCell"/>
</dbReference>
<evidence type="ECO:0000256" key="5">
    <source>
        <dbReference type="ARBA" id="ARBA00022553"/>
    </source>
</evidence>
<keyword evidence="4" id="KW-1017">Isopeptide bond</keyword>
<evidence type="ECO:0000256" key="3">
    <source>
        <dbReference type="ARBA" id="ARBA00015508"/>
    </source>
</evidence>
<evidence type="ECO:0000259" key="15">
    <source>
        <dbReference type="Pfam" id="PF13891"/>
    </source>
</evidence>
<sequence>MSPPHGEESKKKREQREKRQEEEAMGSVREGKTPKRDESSPKPAPVREEAPGAGSSAITLDGASEDECLRDVGVLSREEVLRRRSRRLKMLSRCYNRHYWALMEDLRGKHRDYYWEHGVSPFEEDEEEEADGGGGRWQAAEENGGGLMVGGSETLRESGRTGGARLGFAERECSGRRSGERKRCAFSGCKSKAMPLTKFCHPHILADKNQTLYKACTFVIRSCGQSGPITCGKPILRATVPSLCHVHFQKVQRSITQAMRKVAISVPSASRSPPKFSVLLAACVNEIQDSRKETLNHKDEQIS</sequence>
<dbReference type="InterPro" id="IPR025927">
    <property type="entry name" value="Znf_KANL2-like"/>
</dbReference>
<evidence type="ECO:0000256" key="7">
    <source>
        <dbReference type="ARBA" id="ARBA00022853"/>
    </source>
</evidence>
<reference evidence="16 17" key="1">
    <citation type="submission" date="2023-10" db="EMBL/GenBank/DDBJ databases">
        <title>Chromosome-scale genome assembly provides insights into flower coloration mechanisms of Canna indica.</title>
        <authorList>
            <person name="Li C."/>
        </authorList>
    </citation>
    <scope>NUCLEOTIDE SEQUENCE [LARGE SCALE GENOMIC DNA]</scope>
    <source>
        <tissue evidence="16">Flower</tissue>
    </source>
</reference>
<feature type="compositionally biased region" description="Basic and acidic residues" evidence="14">
    <location>
        <begin position="29"/>
        <end position="50"/>
    </location>
</feature>
<keyword evidence="7" id="KW-0156">Chromatin regulator</keyword>
<dbReference type="GO" id="GO:0044545">
    <property type="term" value="C:NSL complex"/>
    <property type="evidence" value="ECO:0007669"/>
    <property type="project" value="TreeGrafter"/>
</dbReference>
<name>A0AAQ3KSR0_9LILI</name>
<feature type="region of interest" description="Disordered" evidence="14">
    <location>
        <begin position="1"/>
        <end position="62"/>
    </location>
</feature>
<evidence type="ECO:0000256" key="4">
    <source>
        <dbReference type="ARBA" id="ARBA00022499"/>
    </source>
</evidence>
<feature type="domain" description="KANL2-like probable zinc-finger" evidence="15">
    <location>
        <begin position="184"/>
        <end position="248"/>
    </location>
</feature>
<accession>A0AAQ3KSR0</accession>
<evidence type="ECO:0000256" key="2">
    <source>
        <dbReference type="ARBA" id="ARBA00004173"/>
    </source>
</evidence>
<evidence type="ECO:0000313" key="16">
    <source>
        <dbReference type="EMBL" id="WOL11282.1"/>
    </source>
</evidence>
<evidence type="ECO:0000256" key="13">
    <source>
        <dbReference type="ARBA" id="ARBA00093543"/>
    </source>
</evidence>
<organism evidence="16 17">
    <name type="scientific">Canna indica</name>
    <name type="common">Indian-shot</name>
    <dbReference type="NCBI Taxonomy" id="4628"/>
    <lineage>
        <taxon>Eukaryota</taxon>
        <taxon>Viridiplantae</taxon>
        <taxon>Streptophyta</taxon>
        <taxon>Embryophyta</taxon>
        <taxon>Tracheophyta</taxon>
        <taxon>Spermatophyta</taxon>
        <taxon>Magnoliopsida</taxon>
        <taxon>Liliopsida</taxon>
        <taxon>Zingiberales</taxon>
        <taxon>Cannaceae</taxon>
        <taxon>Canna</taxon>
    </lineage>
</organism>
<keyword evidence="5" id="KW-0597">Phosphoprotein</keyword>
<keyword evidence="8" id="KW-0496">Mitochondrion</keyword>
<evidence type="ECO:0000313" key="17">
    <source>
        <dbReference type="Proteomes" id="UP001327560"/>
    </source>
</evidence>